<evidence type="ECO:0000313" key="2">
    <source>
        <dbReference type="EMBL" id="JAS81769.1"/>
    </source>
</evidence>
<gene>
    <name evidence="2" type="ORF">g.30655</name>
</gene>
<feature type="signal peptide" evidence="1">
    <location>
        <begin position="1"/>
        <end position="20"/>
    </location>
</feature>
<dbReference type="AlphaFoldDB" id="A0A1B6I4D8"/>
<reference evidence="2" key="1">
    <citation type="submission" date="2015-11" db="EMBL/GenBank/DDBJ databases">
        <title>De novo transcriptome assembly of four potential Pierce s Disease insect vectors from Arizona vineyards.</title>
        <authorList>
            <person name="Tassone E.E."/>
        </authorList>
    </citation>
    <scope>NUCLEOTIDE SEQUENCE</scope>
</reference>
<proteinExistence type="predicted"/>
<feature type="chain" id="PRO_5008584911" evidence="1">
    <location>
        <begin position="21"/>
        <end position="99"/>
    </location>
</feature>
<organism evidence="2">
    <name type="scientific">Homalodisca liturata</name>
    <dbReference type="NCBI Taxonomy" id="320908"/>
    <lineage>
        <taxon>Eukaryota</taxon>
        <taxon>Metazoa</taxon>
        <taxon>Ecdysozoa</taxon>
        <taxon>Arthropoda</taxon>
        <taxon>Hexapoda</taxon>
        <taxon>Insecta</taxon>
        <taxon>Pterygota</taxon>
        <taxon>Neoptera</taxon>
        <taxon>Paraneoptera</taxon>
        <taxon>Hemiptera</taxon>
        <taxon>Auchenorrhyncha</taxon>
        <taxon>Membracoidea</taxon>
        <taxon>Cicadellidae</taxon>
        <taxon>Cicadellinae</taxon>
        <taxon>Proconiini</taxon>
        <taxon>Homalodisca</taxon>
    </lineage>
</organism>
<dbReference type="EMBL" id="GECU01025937">
    <property type="protein sequence ID" value="JAS81769.1"/>
    <property type="molecule type" value="Transcribed_RNA"/>
</dbReference>
<sequence>MLTSSFFIILLVFFFSASSASPTLSRRYPRQAAPYEPDDGPLIFPDSGELFAEWPVETPPSVTPIPQNQINRNLFDISFHQCPSGYRMTPSGNCRRNWG</sequence>
<keyword evidence="1" id="KW-0732">Signal</keyword>
<name>A0A1B6I4D8_9HEMI</name>
<protein>
    <submittedName>
        <fullName evidence="2">Uncharacterized protein</fullName>
    </submittedName>
</protein>
<evidence type="ECO:0000256" key="1">
    <source>
        <dbReference type="SAM" id="SignalP"/>
    </source>
</evidence>
<accession>A0A1B6I4D8</accession>